<organism evidence="2 3">
    <name type="scientific">Brassica cretica</name>
    <name type="common">Mustard</name>
    <dbReference type="NCBI Taxonomy" id="69181"/>
    <lineage>
        <taxon>Eukaryota</taxon>
        <taxon>Viridiplantae</taxon>
        <taxon>Streptophyta</taxon>
        <taxon>Embryophyta</taxon>
        <taxon>Tracheophyta</taxon>
        <taxon>Spermatophyta</taxon>
        <taxon>Magnoliopsida</taxon>
        <taxon>eudicotyledons</taxon>
        <taxon>Gunneridae</taxon>
        <taxon>Pentapetalae</taxon>
        <taxon>rosids</taxon>
        <taxon>malvids</taxon>
        <taxon>Brassicales</taxon>
        <taxon>Brassicaceae</taxon>
        <taxon>Brassiceae</taxon>
        <taxon>Brassica</taxon>
    </lineage>
</organism>
<dbReference type="Proteomes" id="UP000712600">
    <property type="component" value="Unassembled WGS sequence"/>
</dbReference>
<reference evidence="2" key="1">
    <citation type="submission" date="2019-12" db="EMBL/GenBank/DDBJ databases">
        <title>Genome sequencing and annotation of Brassica cretica.</title>
        <authorList>
            <person name="Studholme D.J."/>
            <person name="Sarris P."/>
        </authorList>
    </citation>
    <scope>NUCLEOTIDE SEQUENCE</scope>
    <source>
        <strain evidence="2">PFS-109/04</strain>
        <tissue evidence="2">Leaf</tissue>
    </source>
</reference>
<comment type="caution">
    <text evidence="2">The sequence shown here is derived from an EMBL/GenBank/DDBJ whole genome shotgun (WGS) entry which is preliminary data.</text>
</comment>
<feature type="compositionally biased region" description="Low complexity" evidence="1">
    <location>
        <begin position="1"/>
        <end position="10"/>
    </location>
</feature>
<dbReference type="AlphaFoldDB" id="A0A8S9NDF0"/>
<dbReference type="EMBL" id="QGKX02001621">
    <property type="protein sequence ID" value="KAF3502440.1"/>
    <property type="molecule type" value="Genomic_DNA"/>
</dbReference>
<accession>A0A8S9NDF0</accession>
<gene>
    <name evidence="2" type="ORF">F2Q69_00041989</name>
</gene>
<evidence type="ECO:0000256" key="1">
    <source>
        <dbReference type="SAM" id="MobiDB-lite"/>
    </source>
</evidence>
<evidence type="ECO:0000313" key="3">
    <source>
        <dbReference type="Proteomes" id="UP000712600"/>
    </source>
</evidence>
<proteinExistence type="predicted"/>
<feature type="region of interest" description="Disordered" evidence="1">
    <location>
        <begin position="1"/>
        <end position="24"/>
    </location>
</feature>
<protein>
    <submittedName>
        <fullName evidence="2">Uncharacterized protein</fullName>
    </submittedName>
</protein>
<sequence>MTRTTSSSMRGLRRRSSVNSGINMPPSVHPARLLRFWEARNVKRPSRLRLGDYRVSDNYLKELSPNFEEGIQLTLAHTS</sequence>
<name>A0A8S9NDF0_BRACR</name>
<evidence type="ECO:0000313" key="2">
    <source>
        <dbReference type="EMBL" id="KAF3502440.1"/>
    </source>
</evidence>